<evidence type="ECO:0000256" key="7">
    <source>
        <dbReference type="ARBA" id="ARBA00023065"/>
    </source>
</evidence>
<evidence type="ECO:0000313" key="14">
    <source>
        <dbReference type="Proteomes" id="UP000292052"/>
    </source>
</evidence>
<dbReference type="PANTHER" id="PTHR10110">
    <property type="entry name" value="SODIUM/HYDROGEN EXCHANGER"/>
    <property type="match status" value="1"/>
</dbReference>
<dbReference type="EMBL" id="QDEB01071591">
    <property type="protein sequence ID" value="RZC35365.1"/>
    <property type="molecule type" value="Genomic_DNA"/>
</dbReference>
<feature type="transmembrane region" description="Helical" evidence="11">
    <location>
        <begin position="185"/>
        <end position="206"/>
    </location>
</feature>
<feature type="transmembrane region" description="Helical" evidence="11">
    <location>
        <begin position="606"/>
        <end position="627"/>
    </location>
</feature>
<feature type="transmembrane region" description="Helical" evidence="11">
    <location>
        <begin position="342"/>
        <end position="362"/>
    </location>
</feature>
<evidence type="ECO:0000256" key="10">
    <source>
        <dbReference type="SAM" id="MobiDB-lite"/>
    </source>
</evidence>
<feature type="transmembrane region" description="Helical" evidence="11">
    <location>
        <begin position="374"/>
        <end position="397"/>
    </location>
</feature>
<evidence type="ECO:0000256" key="2">
    <source>
        <dbReference type="ARBA" id="ARBA00022448"/>
    </source>
</evidence>
<feature type="transmembrane region" description="Helical" evidence="11">
    <location>
        <begin position="218"/>
        <end position="236"/>
    </location>
</feature>
<evidence type="ECO:0000256" key="5">
    <source>
        <dbReference type="ARBA" id="ARBA00022989"/>
    </source>
</evidence>
<keyword evidence="2" id="KW-0813">Transport</keyword>
<dbReference type="PROSITE" id="PS00888">
    <property type="entry name" value="CNMP_BINDING_1"/>
    <property type="match status" value="1"/>
</dbReference>
<feature type="transmembrane region" description="Helical" evidence="11">
    <location>
        <begin position="21"/>
        <end position="43"/>
    </location>
</feature>
<evidence type="ECO:0000256" key="1">
    <source>
        <dbReference type="ARBA" id="ARBA00004651"/>
    </source>
</evidence>
<dbReference type="PANTHER" id="PTHR10110:SF86">
    <property type="entry name" value="SODIUM_HYDROGEN EXCHANGER 7"/>
    <property type="match status" value="1"/>
</dbReference>
<dbReference type="AlphaFoldDB" id="A0A482VR82"/>
<dbReference type="Gene3D" id="2.60.120.10">
    <property type="entry name" value="Jelly Rolls"/>
    <property type="match status" value="1"/>
</dbReference>
<dbReference type="GO" id="GO:0015385">
    <property type="term" value="F:sodium:proton antiporter activity"/>
    <property type="evidence" value="ECO:0007669"/>
    <property type="project" value="InterPro"/>
</dbReference>
<feature type="region of interest" description="Disordered" evidence="10">
    <location>
        <begin position="1146"/>
        <end position="1171"/>
    </location>
</feature>
<dbReference type="InterPro" id="IPR018422">
    <property type="entry name" value="Cation/H_exchanger_CPA1"/>
</dbReference>
<sequence length="1171" mass="134001">KVSFSSSNLEQTNNSAKLYNCPLPFSVVTIFFGVICGVISLYSTWMAQLTSIAIKLVHQEATVYLPALLFGTALCIDVHAFIKSLPQILIISIPVSFCAAFFSGSLMKLVIDPQWSIIDGIIFGNMFSAIYAVDILRWLAESGSQTKHIKVLLEGETLISTILSMYTYIILHCVIKGWIVYWYQVVMAFVRIIFFGLPAGYCYGLLGCYLQRLSYNDGFNLAVITVVLCFSSYWIFTVLSNTGTFACLMTGLMLGVERTSLPSEVEKFITDLWKVISLILNATVFLITGILAPQILSNNISFKEYFLVLVTYLLTFMGRFLSFLLFSPILSRVGYGMSFQNMIILIWGGVKNPICLSLATLLKITYSPDKVSIYFLHSVCVYILTLLINATFFRFLLKILGLLELSMSRQVNMNNCVKYMLQARERTIAILKMDRFLSDANWPLVTRATALKHPYKKNANADSEDESEKEDEDYFVGYRFTVCPDCKKNILNEPSRKELREMIKLDVSLILDLNVLIFRLNREAKMRTLKLRKIFYSRRFEHGLLTAEGIRIALQSVEVAMDSDERQIEIDELIKMFNKEVVCTIRGMRFVVIYHLCTQPPIPSTAYYVLFGCNCAIFLSDFVEFWIRILAYSRIYVCRHGFHRYFRILLHVLDFIVTCAIFLDLVLNLFAMVYTTFERSGYFKQTWYVIEGIRLTQVLSFFQLFGLCESVYPNIIRYLDAKIDRYRIIAYELAKNFISGEEEVLENLKTIVDNNRIRDILQSRIDADRLSVTKIYGICQKDRPWVAITLKTRLVIEAVLNSMKEDIQELKASGWIDDAEYLKLSKSLLERSRNASLIKSIQPLTPRMIFNEVSWMGDDDEVINFLFENITNKKFDPGDTMCSEGDIAEGIYIVIAGLFLLNYTARKDVLDKLNDTGILPIVDYLSSTKFEECSQEYIIPGNTIGELAILTERPYNCFITAETYCQIFILPRDIVKKAMEMDPDPINGLQCRLWKSNCFRIAMPILMNVTAYRSLTVKNIAFAIERSFVPDISNMKMFVVSEMMEDVLLIEGVVVDANTRDMYIGPCYIPRSVQKLLLPKSSALNIDVEVETKLLIIPAKDFDEYDIMVNEEQISEMVRDSSSKCLKHYVQDQIAKGKVSKHYRKLRSSQMSRKATSEVPTAAVASGDKSQ</sequence>
<gene>
    <name evidence="13" type="ORF">BDFB_010056</name>
</gene>
<evidence type="ECO:0000256" key="6">
    <source>
        <dbReference type="ARBA" id="ARBA00023053"/>
    </source>
</evidence>
<evidence type="ECO:0000313" key="13">
    <source>
        <dbReference type="EMBL" id="RZC35365.1"/>
    </source>
</evidence>
<dbReference type="GO" id="GO:0051453">
    <property type="term" value="P:regulation of intracellular pH"/>
    <property type="evidence" value="ECO:0007669"/>
    <property type="project" value="TreeGrafter"/>
</dbReference>
<reference evidence="13 14" key="1">
    <citation type="submission" date="2017-03" db="EMBL/GenBank/DDBJ databases">
        <title>Genome of the blue death feigning beetle - Asbolus verrucosus.</title>
        <authorList>
            <person name="Rider S.D."/>
        </authorList>
    </citation>
    <scope>NUCLEOTIDE SEQUENCE [LARGE SCALE GENOMIC DNA]</scope>
    <source>
        <strain evidence="13">Butters</strain>
        <tissue evidence="13">Head and leg muscle</tissue>
    </source>
</reference>
<evidence type="ECO:0000256" key="4">
    <source>
        <dbReference type="ARBA" id="ARBA00022692"/>
    </source>
</evidence>
<accession>A0A482VR82</accession>
<feature type="transmembrane region" description="Helical" evidence="11">
    <location>
        <begin position="89"/>
        <end position="111"/>
    </location>
</feature>
<protein>
    <submittedName>
        <fullName evidence="13">Sodium/hydrogen exchanger 10-like</fullName>
    </submittedName>
</protein>
<feature type="transmembrane region" description="Helical" evidence="11">
    <location>
        <begin position="117"/>
        <end position="136"/>
    </location>
</feature>
<evidence type="ECO:0000256" key="9">
    <source>
        <dbReference type="ARBA" id="ARBA00023201"/>
    </source>
</evidence>
<dbReference type="InterPro" id="IPR000595">
    <property type="entry name" value="cNMP-bd_dom"/>
</dbReference>
<keyword evidence="9" id="KW-0739">Sodium transport</keyword>
<dbReference type="CDD" id="cd00038">
    <property type="entry name" value="CAP_ED"/>
    <property type="match status" value="1"/>
</dbReference>
<dbReference type="PROSITE" id="PS50042">
    <property type="entry name" value="CNMP_BINDING_3"/>
    <property type="match status" value="1"/>
</dbReference>
<organism evidence="13 14">
    <name type="scientific">Asbolus verrucosus</name>
    <name type="common">Desert ironclad beetle</name>
    <dbReference type="NCBI Taxonomy" id="1661398"/>
    <lineage>
        <taxon>Eukaryota</taxon>
        <taxon>Metazoa</taxon>
        <taxon>Ecdysozoa</taxon>
        <taxon>Arthropoda</taxon>
        <taxon>Hexapoda</taxon>
        <taxon>Insecta</taxon>
        <taxon>Pterygota</taxon>
        <taxon>Neoptera</taxon>
        <taxon>Endopterygota</taxon>
        <taxon>Coleoptera</taxon>
        <taxon>Polyphaga</taxon>
        <taxon>Cucujiformia</taxon>
        <taxon>Tenebrionidae</taxon>
        <taxon>Pimeliinae</taxon>
        <taxon>Asbolus</taxon>
    </lineage>
</organism>
<keyword evidence="8 11" id="KW-0472">Membrane</keyword>
<feature type="transmembrane region" description="Helical" evidence="11">
    <location>
        <begin position="648"/>
        <end position="674"/>
    </location>
</feature>
<comment type="caution">
    <text evidence="13">The sequence shown here is derived from an EMBL/GenBank/DDBJ whole genome shotgun (WGS) entry which is preliminary data.</text>
</comment>
<feature type="transmembrane region" description="Helical" evidence="11">
    <location>
        <begin position="63"/>
        <end position="82"/>
    </location>
</feature>
<name>A0A482VR82_ASBVE</name>
<feature type="transmembrane region" description="Helical" evidence="11">
    <location>
        <begin position="157"/>
        <end position="179"/>
    </location>
</feature>
<keyword evidence="14" id="KW-1185">Reference proteome</keyword>
<keyword evidence="6" id="KW-0915">Sodium</keyword>
<dbReference type="InterPro" id="IPR018490">
    <property type="entry name" value="cNMP-bd_dom_sf"/>
</dbReference>
<evidence type="ECO:0000259" key="12">
    <source>
        <dbReference type="PROSITE" id="PS50042"/>
    </source>
</evidence>
<dbReference type="GO" id="GO:0005886">
    <property type="term" value="C:plasma membrane"/>
    <property type="evidence" value="ECO:0007669"/>
    <property type="project" value="UniProtKB-SubCell"/>
</dbReference>
<feature type="domain" description="Cyclic nucleotide-binding" evidence="12">
    <location>
        <begin position="866"/>
        <end position="979"/>
    </location>
</feature>
<evidence type="ECO:0000256" key="11">
    <source>
        <dbReference type="SAM" id="Phobius"/>
    </source>
</evidence>
<dbReference type="Pfam" id="PF00999">
    <property type="entry name" value="Na_H_Exchanger"/>
    <property type="match status" value="1"/>
</dbReference>
<dbReference type="SUPFAM" id="SSF51206">
    <property type="entry name" value="cAMP-binding domain-like"/>
    <property type="match status" value="1"/>
</dbReference>
<feature type="non-terminal residue" evidence="13">
    <location>
        <position position="1"/>
    </location>
</feature>
<evidence type="ECO:0000256" key="8">
    <source>
        <dbReference type="ARBA" id="ARBA00023136"/>
    </source>
</evidence>
<keyword evidence="5 11" id="KW-1133">Transmembrane helix</keyword>
<dbReference type="InterPro" id="IPR014710">
    <property type="entry name" value="RmlC-like_jellyroll"/>
</dbReference>
<dbReference type="Proteomes" id="UP000292052">
    <property type="component" value="Unassembled WGS sequence"/>
</dbReference>
<dbReference type="GO" id="GO:0015386">
    <property type="term" value="F:potassium:proton antiporter activity"/>
    <property type="evidence" value="ECO:0007669"/>
    <property type="project" value="TreeGrafter"/>
</dbReference>
<dbReference type="GO" id="GO:0098719">
    <property type="term" value="P:sodium ion import across plasma membrane"/>
    <property type="evidence" value="ECO:0007669"/>
    <property type="project" value="TreeGrafter"/>
</dbReference>
<keyword evidence="7" id="KW-0406">Ion transport</keyword>
<feature type="non-terminal residue" evidence="13">
    <location>
        <position position="1171"/>
    </location>
</feature>
<proteinExistence type="predicted"/>
<evidence type="ECO:0000256" key="3">
    <source>
        <dbReference type="ARBA" id="ARBA00022475"/>
    </source>
</evidence>
<dbReference type="InterPro" id="IPR018488">
    <property type="entry name" value="cNMP-bd_CS"/>
</dbReference>
<keyword evidence="3" id="KW-1003">Cell membrane</keyword>
<keyword evidence="4 11" id="KW-0812">Transmembrane</keyword>
<feature type="transmembrane region" description="Helical" evidence="11">
    <location>
        <begin position="305"/>
        <end position="330"/>
    </location>
</feature>
<dbReference type="OrthoDB" id="441412at2759"/>
<comment type="subcellular location">
    <subcellularLocation>
        <location evidence="1">Cell membrane</location>
        <topology evidence="1">Multi-pass membrane protein</topology>
    </subcellularLocation>
</comment>
<feature type="transmembrane region" description="Helical" evidence="11">
    <location>
        <begin position="272"/>
        <end position="293"/>
    </location>
</feature>
<dbReference type="InterPro" id="IPR006153">
    <property type="entry name" value="Cation/H_exchanger_TM"/>
</dbReference>